<comment type="similarity">
    <text evidence="6">Belongs to the insect chemoreceptor superfamily. Gustatory receptor (GR) family.</text>
</comment>
<name>A0A0L0CLJ4_LUCCU</name>
<protein>
    <recommendedName>
        <fullName evidence="6">Gustatory receptor</fullName>
    </recommendedName>
</protein>
<dbReference type="GO" id="GO:0050909">
    <property type="term" value="P:sensory perception of taste"/>
    <property type="evidence" value="ECO:0007669"/>
    <property type="project" value="InterPro"/>
</dbReference>
<comment type="caution">
    <text evidence="7">The sequence shown here is derived from an EMBL/GenBank/DDBJ whole genome shotgun (WGS) entry which is preliminary data.</text>
</comment>
<evidence type="ECO:0000256" key="3">
    <source>
        <dbReference type="ARBA" id="ARBA00022692"/>
    </source>
</evidence>
<dbReference type="AlphaFoldDB" id="A0A0L0CLJ4"/>
<comment type="function">
    <text evidence="6">Gustatory receptor which mediates acceptance or avoidance behavior, depending on its substrates.</text>
</comment>
<keyword evidence="5 6" id="KW-0472">Membrane</keyword>
<evidence type="ECO:0000256" key="1">
    <source>
        <dbReference type="ARBA" id="ARBA00004651"/>
    </source>
</evidence>
<keyword evidence="6" id="KW-0675">Receptor</keyword>
<dbReference type="InterPro" id="IPR013604">
    <property type="entry name" value="7TM_chemorcpt"/>
</dbReference>
<accession>A0A0L0CLJ4</accession>
<evidence type="ECO:0000256" key="5">
    <source>
        <dbReference type="ARBA" id="ARBA00023136"/>
    </source>
</evidence>
<dbReference type="EMBL" id="JRES01000321">
    <property type="protein sequence ID" value="KNC32314.1"/>
    <property type="molecule type" value="Genomic_DNA"/>
</dbReference>
<dbReference type="GO" id="GO:0007165">
    <property type="term" value="P:signal transduction"/>
    <property type="evidence" value="ECO:0007669"/>
    <property type="project" value="UniProtKB-KW"/>
</dbReference>
<keyword evidence="4 6" id="KW-1133">Transmembrane helix</keyword>
<keyword evidence="6" id="KW-0807">Transducer</keyword>
<keyword evidence="3 6" id="KW-0812">Transmembrane</keyword>
<dbReference type="GO" id="GO:0005886">
    <property type="term" value="C:plasma membrane"/>
    <property type="evidence" value="ECO:0007669"/>
    <property type="project" value="UniProtKB-SubCell"/>
</dbReference>
<dbReference type="Pfam" id="PF08395">
    <property type="entry name" value="7tm_7"/>
    <property type="match status" value="1"/>
</dbReference>
<reference evidence="7 8" key="1">
    <citation type="journal article" date="2015" name="Nat. Commun.">
        <title>Lucilia cuprina genome unlocks parasitic fly biology to underpin future interventions.</title>
        <authorList>
            <person name="Anstead C.A."/>
            <person name="Korhonen P.K."/>
            <person name="Young N.D."/>
            <person name="Hall R.S."/>
            <person name="Jex A.R."/>
            <person name="Murali S.C."/>
            <person name="Hughes D.S."/>
            <person name="Lee S.F."/>
            <person name="Perry T."/>
            <person name="Stroehlein A.J."/>
            <person name="Ansell B.R."/>
            <person name="Breugelmans B."/>
            <person name="Hofmann A."/>
            <person name="Qu J."/>
            <person name="Dugan S."/>
            <person name="Lee S.L."/>
            <person name="Chao H."/>
            <person name="Dinh H."/>
            <person name="Han Y."/>
            <person name="Doddapaneni H.V."/>
            <person name="Worley K.C."/>
            <person name="Muzny D.M."/>
            <person name="Ioannidis P."/>
            <person name="Waterhouse R.M."/>
            <person name="Zdobnov E.M."/>
            <person name="James P.J."/>
            <person name="Bagnall N.H."/>
            <person name="Kotze A.C."/>
            <person name="Gibbs R.A."/>
            <person name="Richards S."/>
            <person name="Batterham P."/>
            <person name="Gasser R.B."/>
        </authorList>
    </citation>
    <scope>NUCLEOTIDE SEQUENCE [LARGE SCALE GENOMIC DNA]</scope>
    <source>
        <strain evidence="7 8">LS</strain>
        <tissue evidence="7">Full body</tissue>
    </source>
</reference>
<keyword evidence="2 6" id="KW-1003">Cell membrane</keyword>
<feature type="transmembrane region" description="Helical" evidence="6">
    <location>
        <begin position="329"/>
        <end position="349"/>
    </location>
</feature>
<sequence>MSSLKNTSTKHKVERMLPVAADFLFRCEECAKYTYTAENSQGTSNSLVVNVSFYCFQKELSDIQLIRGDFFEDSRGDVYLLEKLFSSTVTMVSWQNWLLRLTFCHGFLTNFSTAYIDFNGRLVKLFFLVKIFVYLQEFCFIAYEIHIFPTGYQLRKSVSIGEVLNFYAMHFCRVFFSIIFLLWRIKGDRAYIKCLESLDEMQTKYFDNLQQTTNDKTMKIYLILNIIIVNINNWYGSIIHNALLHHAIALYCVNNCYTKLNNELQHNRAEPPLGKIYVKLSFLFKQVNIIFGPIIFGVLLCLLFLNALFCHSFVLDITRFGFVIVFDSLKWELSVFIFYYIDMCLYYLICDRLRKTLIETDRITLEYISRNRNYEVEIFNLIRTTLRPKVKICRMFHIDLNSLLQLVAEIFLNSIILIQLDYARILLYRDEKIY</sequence>
<proteinExistence type="inferred from homology"/>
<evidence type="ECO:0000256" key="2">
    <source>
        <dbReference type="ARBA" id="ARBA00022475"/>
    </source>
</evidence>
<feature type="transmembrane region" description="Helical" evidence="6">
    <location>
        <begin position="163"/>
        <end position="183"/>
    </location>
</feature>
<comment type="caution">
    <text evidence="6">Lacks conserved residue(s) required for the propagation of feature annotation.</text>
</comment>
<evidence type="ECO:0000256" key="4">
    <source>
        <dbReference type="ARBA" id="ARBA00022989"/>
    </source>
</evidence>
<gene>
    <name evidence="7" type="ORF">FF38_14009</name>
</gene>
<evidence type="ECO:0000313" key="7">
    <source>
        <dbReference type="EMBL" id="KNC32314.1"/>
    </source>
</evidence>
<organism evidence="7 8">
    <name type="scientific">Lucilia cuprina</name>
    <name type="common">Green bottle fly</name>
    <name type="synonym">Australian sheep blowfly</name>
    <dbReference type="NCBI Taxonomy" id="7375"/>
    <lineage>
        <taxon>Eukaryota</taxon>
        <taxon>Metazoa</taxon>
        <taxon>Ecdysozoa</taxon>
        <taxon>Arthropoda</taxon>
        <taxon>Hexapoda</taxon>
        <taxon>Insecta</taxon>
        <taxon>Pterygota</taxon>
        <taxon>Neoptera</taxon>
        <taxon>Endopterygota</taxon>
        <taxon>Diptera</taxon>
        <taxon>Brachycera</taxon>
        <taxon>Muscomorpha</taxon>
        <taxon>Oestroidea</taxon>
        <taxon>Calliphoridae</taxon>
        <taxon>Luciliinae</taxon>
        <taxon>Lucilia</taxon>
    </lineage>
</organism>
<evidence type="ECO:0000313" key="8">
    <source>
        <dbReference type="Proteomes" id="UP000037069"/>
    </source>
</evidence>
<feature type="transmembrane region" description="Helical" evidence="6">
    <location>
        <begin position="289"/>
        <end position="309"/>
    </location>
</feature>
<comment type="subcellular location">
    <subcellularLocation>
        <location evidence="1 6">Cell membrane</location>
        <topology evidence="1 6">Multi-pass membrane protein</topology>
    </subcellularLocation>
</comment>
<feature type="transmembrane region" description="Helical" evidence="6">
    <location>
        <begin position="125"/>
        <end position="143"/>
    </location>
</feature>
<keyword evidence="8" id="KW-1185">Reference proteome</keyword>
<dbReference type="Proteomes" id="UP000037069">
    <property type="component" value="Unassembled WGS sequence"/>
</dbReference>
<evidence type="ECO:0000256" key="6">
    <source>
        <dbReference type="RuleBase" id="RU363108"/>
    </source>
</evidence>